<keyword evidence="6" id="KW-0136">Cellulose degradation</keyword>
<feature type="region of interest" description="Disordered" evidence="16">
    <location>
        <begin position="253"/>
        <end position="321"/>
    </location>
</feature>
<keyword evidence="20" id="KW-1185">Reference proteome</keyword>
<dbReference type="EC" id="1.14.99.56" evidence="15"/>
<dbReference type="PANTHER" id="PTHR33353:SF10">
    <property type="entry name" value="ENDO-BETA-1,4-GLUCANASE D"/>
    <property type="match status" value="1"/>
</dbReference>
<dbReference type="Proteomes" id="UP001492380">
    <property type="component" value="Unassembled WGS sequence"/>
</dbReference>
<comment type="caution">
    <text evidence="19">The sequence shown here is derived from an EMBL/GenBank/DDBJ whole genome shotgun (WGS) entry which is preliminary data.</text>
</comment>
<evidence type="ECO:0000256" key="8">
    <source>
        <dbReference type="ARBA" id="ARBA00023008"/>
    </source>
</evidence>
<dbReference type="PANTHER" id="PTHR33353">
    <property type="entry name" value="PUTATIVE (AFU_ORTHOLOGUE AFUA_1G12560)-RELATED"/>
    <property type="match status" value="1"/>
</dbReference>
<keyword evidence="10" id="KW-1015">Disulfide bond</keyword>
<evidence type="ECO:0000256" key="5">
    <source>
        <dbReference type="ARBA" id="ARBA00022729"/>
    </source>
</evidence>
<feature type="signal peptide" evidence="17">
    <location>
        <begin position="1"/>
        <end position="18"/>
    </location>
</feature>
<reference evidence="19 20" key="1">
    <citation type="submission" date="2024-04" db="EMBL/GenBank/DDBJ databases">
        <title>Phyllosticta paracitricarpa is synonymous to the EU quarantine fungus P. citricarpa based on phylogenomic analyses.</title>
        <authorList>
            <consortium name="Lawrence Berkeley National Laboratory"/>
            <person name="Van Ingen-Buijs V.A."/>
            <person name="Van Westerhoven A.C."/>
            <person name="Haridas S."/>
            <person name="Skiadas P."/>
            <person name="Martin F."/>
            <person name="Groenewald J.Z."/>
            <person name="Crous P.W."/>
            <person name="Seidl M.F."/>
        </authorList>
    </citation>
    <scope>NUCLEOTIDE SEQUENCE [LARGE SCALE GENOMIC DNA]</scope>
    <source>
        <strain evidence="19 20">CBS 123374</strain>
    </source>
</reference>
<evidence type="ECO:0000256" key="1">
    <source>
        <dbReference type="ARBA" id="ARBA00001973"/>
    </source>
</evidence>
<keyword evidence="19" id="KW-0378">Hydrolase</keyword>
<evidence type="ECO:0000256" key="3">
    <source>
        <dbReference type="ARBA" id="ARBA00022525"/>
    </source>
</evidence>
<sequence>MSRKTFAILAAGAASVSAHGIILDISTGGKSYEGWSPNDVYVTPTPNVAAWHAGGYAMGPITDYSSSSMNCHDNATAATSYMTAAAGADLNIVWGQYSGNGGWPESHRGPIISYMAPCGDDATGDCTKLTVDDLKWTKVYQSGLITGGSVDEQVWATDKLRSDNKTVATIPSALKAGNYVFRNEIIALHNGGTANGAQNYPQCYNVKVTGSGSSSLPAGTAGTALYTAKDLIFNIYDTVSSYTVPGPALWSAAGGSSGSSSGSASTPAAETPAASTPAVVSTPAAATPTTLQTVARTTPATQATSAAAANAASTDDNEYDC</sequence>
<keyword evidence="12" id="KW-0624">Polysaccharide degradation</keyword>
<dbReference type="InterPro" id="IPR005103">
    <property type="entry name" value="AA9_LPMO"/>
</dbReference>
<evidence type="ECO:0000256" key="11">
    <source>
        <dbReference type="ARBA" id="ARBA00023277"/>
    </source>
</evidence>
<evidence type="ECO:0000256" key="4">
    <source>
        <dbReference type="ARBA" id="ARBA00022723"/>
    </source>
</evidence>
<proteinExistence type="inferred from homology"/>
<evidence type="ECO:0000313" key="20">
    <source>
        <dbReference type="Proteomes" id="UP001492380"/>
    </source>
</evidence>
<evidence type="ECO:0000313" key="19">
    <source>
        <dbReference type="EMBL" id="KAK8232015.1"/>
    </source>
</evidence>
<evidence type="ECO:0000256" key="6">
    <source>
        <dbReference type="ARBA" id="ARBA00023001"/>
    </source>
</evidence>
<comment type="subcellular location">
    <subcellularLocation>
        <location evidence="2">Secreted</location>
    </subcellularLocation>
</comment>
<comment type="cofactor">
    <cofactor evidence="1">
        <name>Cu(2+)</name>
        <dbReference type="ChEBI" id="CHEBI:29036"/>
    </cofactor>
</comment>
<dbReference type="InterPro" id="IPR049892">
    <property type="entry name" value="AA9"/>
</dbReference>
<evidence type="ECO:0000256" key="16">
    <source>
        <dbReference type="SAM" id="MobiDB-lite"/>
    </source>
</evidence>
<evidence type="ECO:0000256" key="13">
    <source>
        <dbReference type="ARBA" id="ARBA00044502"/>
    </source>
</evidence>
<gene>
    <name evidence="19" type="ORF">HDK90DRAFT_293597</name>
</gene>
<name>A0ABR1YJN1_9PEZI</name>
<dbReference type="GO" id="GO:0016787">
    <property type="term" value="F:hydrolase activity"/>
    <property type="evidence" value="ECO:0007669"/>
    <property type="project" value="UniProtKB-KW"/>
</dbReference>
<feature type="compositionally biased region" description="Low complexity" evidence="16">
    <location>
        <begin position="253"/>
        <end position="314"/>
    </location>
</feature>
<dbReference type="Gene3D" id="2.70.50.70">
    <property type="match status" value="1"/>
</dbReference>
<keyword evidence="11" id="KW-0119">Carbohydrate metabolism</keyword>
<feature type="chain" id="PRO_5046420331" description="lytic cellulose monooxygenase (C4-dehydrogenating)" evidence="17">
    <location>
        <begin position="19"/>
        <end position="321"/>
    </location>
</feature>
<comment type="catalytic activity">
    <reaction evidence="14">
        <text>[(1-&gt;4)-beta-D-glucosyl]n+m + reduced acceptor + O2 = 4-dehydro-beta-D-glucosyl-[(1-&gt;4)-beta-D-glucosyl]n-1 + [(1-&gt;4)-beta-D-glucosyl]m + acceptor + H2O.</text>
        <dbReference type="EC" id="1.14.99.56"/>
    </reaction>
</comment>
<protein>
    <recommendedName>
        <fullName evidence="15">lytic cellulose monooxygenase (C4-dehydrogenating)</fullName>
        <ecNumber evidence="15">1.14.99.56</ecNumber>
    </recommendedName>
</protein>
<evidence type="ECO:0000259" key="18">
    <source>
        <dbReference type="Pfam" id="PF03443"/>
    </source>
</evidence>
<keyword evidence="4" id="KW-0479">Metal-binding</keyword>
<evidence type="ECO:0000256" key="14">
    <source>
        <dbReference type="ARBA" id="ARBA00045077"/>
    </source>
</evidence>
<evidence type="ECO:0000256" key="12">
    <source>
        <dbReference type="ARBA" id="ARBA00023326"/>
    </source>
</evidence>
<keyword evidence="7" id="KW-0560">Oxidoreductase</keyword>
<evidence type="ECO:0000256" key="7">
    <source>
        <dbReference type="ARBA" id="ARBA00023002"/>
    </source>
</evidence>
<keyword evidence="5 17" id="KW-0732">Signal</keyword>
<accession>A0ABR1YJN1</accession>
<keyword evidence="9" id="KW-0503">Monooxygenase</keyword>
<dbReference type="EMBL" id="JBBWRZ010000007">
    <property type="protein sequence ID" value="KAK8232015.1"/>
    <property type="molecule type" value="Genomic_DNA"/>
</dbReference>
<evidence type="ECO:0000256" key="15">
    <source>
        <dbReference type="ARBA" id="ARBA00047174"/>
    </source>
</evidence>
<dbReference type="Pfam" id="PF03443">
    <property type="entry name" value="AA9"/>
    <property type="match status" value="1"/>
</dbReference>
<comment type="similarity">
    <text evidence="13">Belongs to the polysaccharide monooxygenase AA9 family.</text>
</comment>
<dbReference type="CDD" id="cd21175">
    <property type="entry name" value="LPMO_AA9"/>
    <property type="match status" value="1"/>
</dbReference>
<evidence type="ECO:0000256" key="9">
    <source>
        <dbReference type="ARBA" id="ARBA00023033"/>
    </source>
</evidence>
<evidence type="ECO:0000256" key="2">
    <source>
        <dbReference type="ARBA" id="ARBA00004613"/>
    </source>
</evidence>
<organism evidence="19 20">
    <name type="scientific">Phyllosticta capitalensis</name>
    <dbReference type="NCBI Taxonomy" id="121624"/>
    <lineage>
        <taxon>Eukaryota</taxon>
        <taxon>Fungi</taxon>
        <taxon>Dikarya</taxon>
        <taxon>Ascomycota</taxon>
        <taxon>Pezizomycotina</taxon>
        <taxon>Dothideomycetes</taxon>
        <taxon>Dothideomycetes incertae sedis</taxon>
        <taxon>Botryosphaeriales</taxon>
        <taxon>Phyllostictaceae</taxon>
        <taxon>Phyllosticta</taxon>
    </lineage>
</organism>
<feature type="domain" description="Auxiliary Activity family 9 catalytic" evidence="18">
    <location>
        <begin position="19"/>
        <end position="240"/>
    </location>
</feature>
<evidence type="ECO:0000256" key="10">
    <source>
        <dbReference type="ARBA" id="ARBA00023157"/>
    </source>
</evidence>
<keyword evidence="3" id="KW-0964">Secreted</keyword>
<evidence type="ECO:0000256" key="17">
    <source>
        <dbReference type="SAM" id="SignalP"/>
    </source>
</evidence>
<keyword evidence="8" id="KW-0186">Copper</keyword>